<name>A0ABN9TTN3_9DINO</name>
<protein>
    <submittedName>
        <fullName evidence="2">Uncharacterized protein</fullName>
    </submittedName>
</protein>
<comment type="caution">
    <text evidence="2">The sequence shown here is derived from an EMBL/GenBank/DDBJ whole genome shotgun (WGS) entry which is preliminary data.</text>
</comment>
<evidence type="ECO:0000313" key="2">
    <source>
        <dbReference type="EMBL" id="CAK0849163.1"/>
    </source>
</evidence>
<dbReference type="EMBL" id="CAUYUJ010015038">
    <property type="protein sequence ID" value="CAK0849163.1"/>
    <property type="molecule type" value="Genomic_DNA"/>
</dbReference>
<feature type="compositionally biased region" description="Basic and acidic residues" evidence="1">
    <location>
        <begin position="88"/>
        <end position="98"/>
    </location>
</feature>
<accession>A0ABN9TTN3</accession>
<dbReference type="Proteomes" id="UP001189429">
    <property type="component" value="Unassembled WGS sequence"/>
</dbReference>
<evidence type="ECO:0000256" key="1">
    <source>
        <dbReference type="SAM" id="MobiDB-lite"/>
    </source>
</evidence>
<sequence>MQSHMLRNSLSCISSLAYVVSRILKKKSMKVRMAQTMEDSFNPWRSPFKNMSTSQEALLSRRTLRSLNSFSVRRTVKSVSAILPQEGKMIRSTREPSTHSESTIFH</sequence>
<proteinExistence type="predicted"/>
<gene>
    <name evidence="2" type="ORF">PCOR1329_LOCUS41914</name>
</gene>
<evidence type="ECO:0000313" key="3">
    <source>
        <dbReference type="Proteomes" id="UP001189429"/>
    </source>
</evidence>
<organism evidence="2 3">
    <name type="scientific">Prorocentrum cordatum</name>
    <dbReference type="NCBI Taxonomy" id="2364126"/>
    <lineage>
        <taxon>Eukaryota</taxon>
        <taxon>Sar</taxon>
        <taxon>Alveolata</taxon>
        <taxon>Dinophyceae</taxon>
        <taxon>Prorocentrales</taxon>
        <taxon>Prorocentraceae</taxon>
        <taxon>Prorocentrum</taxon>
    </lineage>
</organism>
<keyword evidence="3" id="KW-1185">Reference proteome</keyword>
<feature type="region of interest" description="Disordered" evidence="1">
    <location>
        <begin position="87"/>
        <end position="106"/>
    </location>
</feature>
<reference evidence="2" key="1">
    <citation type="submission" date="2023-10" db="EMBL/GenBank/DDBJ databases">
        <authorList>
            <person name="Chen Y."/>
            <person name="Shah S."/>
            <person name="Dougan E. K."/>
            <person name="Thang M."/>
            <person name="Chan C."/>
        </authorList>
    </citation>
    <scope>NUCLEOTIDE SEQUENCE [LARGE SCALE GENOMIC DNA]</scope>
</reference>